<dbReference type="Gene3D" id="2.40.170.20">
    <property type="entry name" value="TonB-dependent receptor, beta-barrel domain"/>
    <property type="match status" value="1"/>
</dbReference>
<dbReference type="KEGG" id="uru:DSM104443_03335"/>
<evidence type="ECO:0000313" key="19">
    <source>
        <dbReference type="Proteomes" id="UP000501534"/>
    </source>
</evidence>
<feature type="compositionally biased region" description="Polar residues" evidence="14">
    <location>
        <begin position="42"/>
        <end position="59"/>
    </location>
</feature>
<feature type="signal peptide" evidence="15">
    <location>
        <begin position="1"/>
        <end position="21"/>
    </location>
</feature>
<proteinExistence type="inferred from homology"/>
<evidence type="ECO:0000256" key="3">
    <source>
        <dbReference type="ARBA" id="ARBA00022448"/>
    </source>
</evidence>
<dbReference type="InterPro" id="IPR010916">
    <property type="entry name" value="TonB_box_CS"/>
</dbReference>
<feature type="chain" id="PRO_5027110054" evidence="15">
    <location>
        <begin position="22"/>
        <end position="673"/>
    </location>
</feature>
<dbReference type="InterPro" id="IPR012910">
    <property type="entry name" value="Plug_dom"/>
</dbReference>
<reference evidence="18 19" key="1">
    <citation type="submission" date="2020-04" db="EMBL/GenBank/DDBJ databases">
        <title>Usitatibacter rugosus gen. nov., sp. nov. and Usitatibacter palustris sp. nov., novel members of Usitatibacteraceae fam. nov. within the order Nitrosomonadales isolated from soil.</title>
        <authorList>
            <person name="Huber K.J."/>
            <person name="Neumann-Schaal M."/>
            <person name="Geppert A."/>
            <person name="Luckner M."/>
            <person name="Wanner G."/>
            <person name="Overmann J."/>
        </authorList>
    </citation>
    <scope>NUCLEOTIDE SEQUENCE [LARGE SCALE GENOMIC DNA]</scope>
    <source>
        <strain evidence="18 19">0125_3</strain>
    </source>
</reference>
<feature type="short sequence motif" description="TonB box" evidence="12">
    <location>
        <begin position="36"/>
        <end position="42"/>
    </location>
</feature>
<dbReference type="PANTHER" id="PTHR30069:SF40">
    <property type="entry name" value="TONB-DEPENDENT RECEPTOR NMB0964-RELATED"/>
    <property type="match status" value="1"/>
</dbReference>
<feature type="domain" description="TonB-dependent receptor plug" evidence="17">
    <location>
        <begin position="50"/>
        <end position="153"/>
    </location>
</feature>
<evidence type="ECO:0000256" key="7">
    <source>
        <dbReference type="ARBA" id="ARBA00023077"/>
    </source>
</evidence>
<evidence type="ECO:0000256" key="1">
    <source>
        <dbReference type="ARBA" id="ARBA00004571"/>
    </source>
</evidence>
<keyword evidence="3 11" id="KW-0813">Transport</keyword>
<evidence type="ECO:0000256" key="12">
    <source>
        <dbReference type="PROSITE-ProRule" id="PRU10143"/>
    </source>
</evidence>
<organism evidence="18 19">
    <name type="scientific">Usitatibacter rugosus</name>
    <dbReference type="NCBI Taxonomy" id="2732067"/>
    <lineage>
        <taxon>Bacteria</taxon>
        <taxon>Pseudomonadati</taxon>
        <taxon>Pseudomonadota</taxon>
        <taxon>Betaproteobacteria</taxon>
        <taxon>Nitrosomonadales</taxon>
        <taxon>Usitatibacteraceae</taxon>
        <taxon>Usitatibacter</taxon>
    </lineage>
</organism>
<evidence type="ECO:0000256" key="4">
    <source>
        <dbReference type="ARBA" id="ARBA00022452"/>
    </source>
</evidence>
<dbReference type="Gene3D" id="2.170.130.10">
    <property type="entry name" value="TonB-dependent receptor, plug domain"/>
    <property type="match status" value="1"/>
</dbReference>
<keyword evidence="19" id="KW-1185">Reference proteome</keyword>
<dbReference type="EMBL" id="CP053069">
    <property type="protein sequence ID" value="QJR12250.1"/>
    <property type="molecule type" value="Genomic_DNA"/>
</dbReference>
<dbReference type="GO" id="GO:0044718">
    <property type="term" value="P:siderophore transmembrane transport"/>
    <property type="evidence" value="ECO:0007669"/>
    <property type="project" value="TreeGrafter"/>
</dbReference>
<evidence type="ECO:0000256" key="9">
    <source>
        <dbReference type="ARBA" id="ARBA00023170"/>
    </source>
</evidence>
<protein>
    <submittedName>
        <fullName evidence="18">Putative TonB-dependent receptor</fullName>
    </submittedName>
</protein>
<dbReference type="Pfam" id="PF07715">
    <property type="entry name" value="Plug"/>
    <property type="match status" value="1"/>
</dbReference>
<dbReference type="PROSITE" id="PS52016">
    <property type="entry name" value="TONB_DEPENDENT_REC_3"/>
    <property type="match status" value="1"/>
</dbReference>
<keyword evidence="4 11" id="KW-1134">Transmembrane beta strand</keyword>
<evidence type="ECO:0000256" key="11">
    <source>
        <dbReference type="PROSITE-ProRule" id="PRU01360"/>
    </source>
</evidence>
<evidence type="ECO:0000256" key="14">
    <source>
        <dbReference type="SAM" id="MobiDB-lite"/>
    </source>
</evidence>
<dbReference type="InterPro" id="IPR036942">
    <property type="entry name" value="Beta-barrel_TonB_sf"/>
</dbReference>
<keyword evidence="7 12" id="KW-0798">TonB box</keyword>
<keyword evidence="8 11" id="KW-0472">Membrane</keyword>
<evidence type="ECO:0000313" key="18">
    <source>
        <dbReference type="EMBL" id="QJR12250.1"/>
    </source>
</evidence>
<feature type="region of interest" description="Disordered" evidence="14">
    <location>
        <begin position="213"/>
        <end position="241"/>
    </location>
</feature>
<feature type="domain" description="TonB-dependent receptor-like beta-barrel" evidence="16">
    <location>
        <begin position="235"/>
        <end position="642"/>
    </location>
</feature>
<dbReference type="GO" id="GO:0009279">
    <property type="term" value="C:cell outer membrane"/>
    <property type="evidence" value="ECO:0007669"/>
    <property type="project" value="UniProtKB-SubCell"/>
</dbReference>
<dbReference type="InterPro" id="IPR039426">
    <property type="entry name" value="TonB-dep_rcpt-like"/>
</dbReference>
<evidence type="ECO:0000256" key="8">
    <source>
        <dbReference type="ARBA" id="ARBA00023136"/>
    </source>
</evidence>
<comment type="similarity">
    <text evidence="2 11 13">Belongs to the TonB-dependent receptor family.</text>
</comment>
<dbReference type="PANTHER" id="PTHR30069">
    <property type="entry name" value="TONB-DEPENDENT OUTER MEMBRANE RECEPTOR"/>
    <property type="match status" value="1"/>
</dbReference>
<keyword evidence="6 15" id="KW-0732">Signal</keyword>
<dbReference type="Pfam" id="PF00593">
    <property type="entry name" value="TonB_dep_Rec_b-barrel"/>
    <property type="match status" value="1"/>
</dbReference>
<evidence type="ECO:0000259" key="17">
    <source>
        <dbReference type="Pfam" id="PF07715"/>
    </source>
</evidence>
<evidence type="ECO:0000256" key="15">
    <source>
        <dbReference type="SAM" id="SignalP"/>
    </source>
</evidence>
<sequence>MKRYTLAGAIASVFAASFAHAQQAPAPNPPVKKLETITVTASPLSSSEETMAQPSQVMSSEELRRKRASSLGDTLAQEPGVQSSSFGAGAGRPIIRGFDGARVQVLENGVGSLDVSTISPDHAVTVEPLRAQQIEILRGPATLLYGGGAIGGVVNVVTDAIPREKLDAPTGAVEVKGGSANRLRDGGFDISAPASDSFVLHADAYKRRTKDYDIPGAARRNDPDSPVGTLPDSAVDSTGGSVGGSWVGDRGFLGASASTFRSDYGIPSGEGASISLKQQREDISGELNNPFPGFVKAKIRAGFNDYEHREIAADGETATTFKNKAWESRLELLHQPWSGFEGALGVHVQDRDFSALGEEAVVPRTKSSSVAGFIVERRNWDAFGIEGGLRVENEKRDPDGDLPSRSFSPTSVSLGGVWKFKPDLDLHVSATRSQRAPGIEELYINGAHEATASFEVGNPNLGKETAQTLDVTLHQSGGPLTWKVTLFASRIRNYIYAKSADTNGDGIADRVDDQGTLQPDGEFLLQNFTQLEALFRGYEAEIRYRPESHAWSVRLFTDGVRGTLDGAGSVPRLSPSRVGLDLEGRLGRWNGTLTVVHAQSLKHPAELETPTAGYTRVDAEIAYEVPMEKGRNLTLFLQGTNLSDAEIRFNTSYLKDVAPAMGRSFQGGLRYTF</sequence>
<evidence type="ECO:0000256" key="2">
    <source>
        <dbReference type="ARBA" id="ARBA00009810"/>
    </source>
</evidence>
<evidence type="ECO:0000256" key="10">
    <source>
        <dbReference type="ARBA" id="ARBA00023237"/>
    </source>
</evidence>
<keyword evidence="9 18" id="KW-0675">Receptor</keyword>
<dbReference type="SUPFAM" id="SSF56935">
    <property type="entry name" value="Porins"/>
    <property type="match status" value="1"/>
</dbReference>
<dbReference type="RefSeq" id="WP_171094296.1">
    <property type="nucleotide sequence ID" value="NZ_CP053069.1"/>
</dbReference>
<evidence type="ECO:0000256" key="13">
    <source>
        <dbReference type="RuleBase" id="RU003357"/>
    </source>
</evidence>
<dbReference type="AlphaFoldDB" id="A0A6M4GY90"/>
<name>A0A6M4GY90_9PROT</name>
<accession>A0A6M4GY90</accession>
<feature type="region of interest" description="Disordered" evidence="14">
    <location>
        <begin position="42"/>
        <end position="87"/>
    </location>
</feature>
<feature type="compositionally biased region" description="Basic and acidic residues" evidence="14">
    <location>
        <begin position="213"/>
        <end position="223"/>
    </location>
</feature>
<dbReference type="PROSITE" id="PS00430">
    <property type="entry name" value="TONB_DEPENDENT_REC_1"/>
    <property type="match status" value="1"/>
</dbReference>
<dbReference type="GO" id="GO:0015344">
    <property type="term" value="F:siderophore uptake transmembrane transporter activity"/>
    <property type="evidence" value="ECO:0007669"/>
    <property type="project" value="TreeGrafter"/>
</dbReference>
<keyword evidence="5 11" id="KW-0812">Transmembrane</keyword>
<dbReference type="InterPro" id="IPR037066">
    <property type="entry name" value="Plug_dom_sf"/>
</dbReference>
<comment type="subcellular location">
    <subcellularLocation>
        <location evidence="1 11">Cell outer membrane</location>
        <topology evidence="1 11">Multi-pass membrane protein</topology>
    </subcellularLocation>
</comment>
<keyword evidence="10 11" id="KW-0998">Cell outer membrane</keyword>
<evidence type="ECO:0000256" key="5">
    <source>
        <dbReference type="ARBA" id="ARBA00022692"/>
    </source>
</evidence>
<gene>
    <name evidence="18" type="ORF">DSM104443_03335</name>
</gene>
<dbReference type="InterPro" id="IPR000531">
    <property type="entry name" value="Beta-barrel_TonB"/>
</dbReference>
<evidence type="ECO:0000256" key="6">
    <source>
        <dbReference type="ARBA" id="ARBA00022729"/>
    </source>
</evidence>
<evidence type="ECO:0000259" key="16">
    <source>
        <dbReference type="Pfam" id="PF00593"/>
    </source>
</evidence>
<dbReference type="Proteomes" id="UP000501534">
    <property type="component" value="Chromosome"/>
</dbReference>